<dbReference type="EMBL" id="VSRR010000411">
    <property type="protein sequence ID" value="MPC15248.1"/>
    <property type="molecule type" value="Genomic_DNA"/>
</dbReference>
<protein>
    <submittedName>
        <fullName evidence="2">Supporter of activation of yellow protein</fullName>
    </submittedName>
</protein>
<dbReference type="Gene3D" id="3.30.40.10">
    <property type="entry name" value="Zinc/RING finger domain, C3HC4 (zinc finger)"/>
    <property type="match status" value="1"/>
</dbReference>
<evidence type="ECO:0000313" key="2">
    <source>
        <dbReference type="EMBL" id="MPC15248.1"/>
    </source>
</evidence>
<comment type="caution">
    <text evidence="2">The sequence shown here is derived from an EMBL/GenBank/DDBJ whole genome shotgun (WGS) entry which is preliminary data.</text>
</comment>
<keyword evidence="3" id="KW-1185">Reference proteome</keyword>
<name>A0A5B7D191_PORTR</name>
<gene>
    <name evidence="2" type="primary">e(y)3</name>
    <name evidence="2" type="ORF">E2C01_008034</name>
</gene>
<proteinExistence type="predicted"/>
<dbReference type="AlphaFoldDB" id="A0A5B7D191"/>
<accession>A0A5B7D191</accession>
<evidence type="ECO:0000256" key="1">
    <source>
        <dbReference type="SAM" id="MobiDB-lite"/>
    </source>
</evidence>
<dbReference type="Proteomes" id="UP000324222">
    <property type="component" value="Unassembled WGS sequence"/>
</dbReference>
<evidence type="ECO:0000313" key="3">
    <source>
        <dbReference type="Proteomes" id="UP000324222"/>
    </source>
</evidence>
<reference evidence="2 3" key="1">
    <citation type="submission" date="2019-05" db="EMBL/GenBank/DDBJ databases">
        <title>Another draft genome of Portunus trituberculatus and its Hox gene families provides insights of decapod evolution.</title>
        <authorList>
            <person name="Jeong J.-H."/>
            <person name="Song I."/>
            <person name="Kim S."/>
            <person name="Choi T."/>
            <person name="Kim D."/>
            <person name="Ryu S."/>
            <person name="Kim W."/>
        </authorList>
    </citation>
    <scope>NUCLEOTIDE SEQUENCE [LARGE SCALE GENOMIC DNA]</scope>
    <source>
        <tissue evidence="2">Muscle</tissue>
    </source>
</reference>
<dbReference type="InterPro" id="IPR013083">
    <property type="entry name" value="Znf_RING/FYVE/PHD"/>
</dbReference>
<feature type="region of interest" description="Disordered" evidence="1">
    <location>
        <begin position="171"/>
        <end position="196"/>
    </location>
</feature>
<dbReference type="InterPro" id="IPR011011">
    <property type="entry name" value="Znf_FYVE_PHD"/>
</dbReference>
<dbReference type="SUPFAM" id="SSF57903">
    <property type="entry name" value="FYVE/PHD zinc finger"/>
    <property type="match status" value="1"/>
</dbReference>
<sequence length="196" mass="22466">MGKTGWVTSRRPRRYHIYCVGLRRVPNGRWHCKECAMCSSCGSKTPAGNEHLKNAEWQHEFKKDKDNKQLRYATTLCVPCDKYWKRRQFCYVCLKVYRSIPEDGMVRCSNCPKYIHREVCSTMYENERFCINCFKMRNSTALNHSRIIAAAKKKMASDRAIAISESNMLPPGVTARPPGTATSPSGSMRSWGRVVG</sequence>
<organism evidence="2 3">
    <name type="scientific">Portunus trituberculatus</name>
    <name type="common">Swimming crab</name>
    <name type="synonym">Neptunus trituberculatus</name>
    <dbReference type="NCBI Taxonomy" id="210409"/>
    <lineage>
        <taxon>Eukaryota</taxon>
        <taxon>Metazoa</taxon>
        <taxon>Ecdysozoa</taxon>
        <taxon>Arthropoda</taxon>
        <taxon>Crustacea</taxon>
        <taxon>Multicrustacea</taxon>
        <taxon>Malacostraca</taxon>
        <taxon>Eumalacostraca</taxon>
        <taxon>Eucarida</taxon>
        <taxon>Decapoda</taxon>
        <taxon>Pleocyemata</taxon>
        <taxon>Brachyura</taxon>
        <taxon>Eubrachyura</taxon>
        <taxon>Portunoidea</taxon>
        <taxon>Portunidae</taxon>
        <taxon>Portuninae</taxon>
        <taxon>Portunus</taxon>
    </lineage>
</organism>
<dbReference type="OrthoDB" id="1903104at2759"/>